<sequence length="410" mass="46047">MNPKRIFITGASGCIGHYITQALIHHTEHELYLLVRNPDRLKVDLNHRPGIELLRGDMQHIDRYAPLLQTINVAVLTATAWGGGDVFDVNVLKTMQLMQSLDPAFCEQVIYFSTASILDRRNQPLKEARQLGTDYIRTKYDCYSRLSRLAIASRITTLFPTLVFGGEDTGISSHLTKGLPDVLKWINLIRFLKAEGSFHFIHAGDIAQIVLHLIENPPDTAPHLVLGNQPVTVNQIIEEICAYLDKKIYFRIPLSDWLTDLIINWFKIQMSPWDCFCLNYRHFTYENAVSPASFGLTNYCHSITDILKRTLSPESQSDSWETVTKRNAARLGATMTPGGENDAPDSASYLNNFADSEEKKAELELNQFADSQANYQSAENGAAPANNYPDQPNQNGSIDSSIDPSIDENN</sequence>
<organism evidence="3">
    <name type="scientific">Planktothricoides raciborskii GIHE-MW2</name>
    <dbReference type="NCBI Taxonomy" id="2792601"/>
    <lineage>
        <taxon>Bacteria</taxon>
        <taxon>Bacillati</taxon>
        <taxon>Cyanobacteriota</taxon>
        <taxon>Cyanophyceae</taxon>
        <taxon>Oscillatoriophycideae</taxon>
        <taxon>Oscillatoriales</taxon>
        <taxon>Oscillatoriaceae</taxon>
        <taxon>Planktothricoides</taxon>
    </lineage>
</organism>
<proteinExistence type="predicted"/>
<reference evidence="3" key="1">
    <citation type="submission" date="2024-07" db="EMBL/GenBank/DDBJ databases">
        <authorList>
            <person name="Kim Y.J."/>
            <person name="Jeong J.Y."/>
        </authorList>
    </citation>
    <scope>NUCLEOTIDE SEQUENCE</scope>
    <source>
        <strain evidence="3">GIHE-MW2</strain>
    </source>
</reference>
<dbReference type="InterPro" id="IPR050177">
    <property type="entry name" value="Lipid_A_modif_metabolic_enz"/>
</dbReference>
<feature type="region of interest" description="Disordered" evidence="1">
    <location>
        <begin position="368"/>
        <end position="410"/>
    </location>
</feature>
<name>A0AAU8JGD0_9CYAN</name>
<dbReference type="PANTHER" id="PTHR43245">
    <property type="entry name" value="BIFUNCTIONAL POLYMYXIN RESISTANCE PROTEIN ARNA"/>
    <property type="match status" value="1"/>
</dbReference>
<gene>
    <name evidence="3" type="ORF">ABWT76_001146</name>
</gene>
<dbReference type="AlphaFoldDB" id="A0AAU8JGD0"/>
<feature type="domain" description="NAD-dependent epimerase/dehydratase" evidence="2">
    <location>
        <begin position="6"/>
        <end position="219"/>
    </location>
</feature>
<accession>A0AAU8JGD0</accession>
<dbReference type="PANTHER" id="PTHR43245:SF13">
    <property type="entry name" value="UDP-D-APIOSE_UDP-D-XYLOSE SYNTHASE 2"/>
    <property type="match status" value="1"/>
</dbReference>
<feature type="compositionally biased region" description="Polar residues" evidence="1">
    <location>
        <begin position="368"/>
        <end position="379"/>
    </location>
</feature>
<dbReference type="EMBL" id="CP159837">
    <property type="protein sequence ID" value="XCM38309.1"/>
    <property type="molecule type" value="Genomic_DNA"/>
</dbReference>
<evidence type="ECO:0000259" key="2">
    <source>
        <dbReference type="Pfam" id="PF01370"/>
    </source>
</evidence>
<dbReference type="SUPFAM" id="SSF51735">
    <property type="entry name" value="NAD(P)-binding Rossmann-fold domains"/>
    <property type="match status" value="1"/>
</dbReference>
<dbReference type="Pfam" id="PF01370">
    <property type="entry name" value="Epimerase"/>
    <property type="match status" value="1"/>
</dbReference>
<protein>
    <submittedName>
        <fullName evidence="3">NAD(P)-dependent oxidoreductase</fullName>
    </submittedName>
</protein>
<evidence type="ECO:0000256" key="1">
    <source>
        <dbReference type="SAM" id="MobiDB-lite"/>
    </source>
</evidence>
<dbReference type="InterPro" id="IPR036291">
    <property type="entry name" value="NAD(P)-bd_dom_sf"/>
</dbReference>
<dbReference type="RefSeq" id="WP_190879082.1">
    <property type="nucleotide sequence ID" value="NZ_CP159837.1"/>
</dbReference>
<dbReference type="Gene3D" id="3.40.50.720">
    <property type="entry name" value="NAD(P)-binding Rossmann-like Domain"/>
    <property type="match status" value="1"/>
</dbReference>
<dbReference type="InterPro" id="IPR001509">
    <property type="entry name" value="Epimerase_deHydtase"/>
</dbReference>
<evidence type="ECO:0000313" key="3">
    <source>
        <dbReference type="EMBL" id="XCM38309.1"/>
    </source>
</evidence>